<dbReference type="RefSeq" id="WP_024542366.1">
    <property type="nucleotide sequence ID" value="NZ_CATZAZ010000011.1"/>
</dbReference>
<feature type="transmembrane region" description="Helical" evidence="1">
    <location>
        <begin position="12"/>
        <end position="42"/>
    </location>
</feature>
<dbReference type="EMBL" id="CATZAZ010000011">
    <property type="protein sequence ID" value="CAJ0804205.1"/>
    <property type="molecule type" value="Genomic_DNA"/>
</dbReference>
<keyword evidence="1" id="KW-0472">Membrane</keyword>
<keyword evidence="1" id="KW-0812">Transmembrane</keyword>
<evidence type="ECO:0000256" key="1">
    <source>
        <dbReference type="SAM" id="Phobius"/>
    </source>
</evidence>
<gene>
    <name evidence="2" type="ORF">R77560_04035</name>
</gene>
<evidence type="ECO:0008006" key="4">
    <source>
        <dbReference type="Google" id="ProtNLM"/>
    </source>
</evidence>
<keyword evidence="1" id="KW-1133">Transmembrane helix</keyword>
<dbReference type="Proteomes" id="UP001189756">
    <property type="component" value="Unassembled WGS sequence"/>
</dbReference>
<evidence type="ECO:0000313" key="3">
    <source>
        <dbReference type="Proteomes" id="UP001189756"/>
    </source>
</evidence>
<sequence length="84" mass="9148">MTNHNGLVKEQLLHMLFGTTIFLVLGGIAVGLDLAAAWVAALHVSEFTHKAIELTAHAMLLLDLTLFALYLGRTSVGLVKEMFK</sequence>
<dbReference type="GeneID" id="34794250"/>
<name>A0AAD2BTU9_9RALS</name>
<comment type="caution">
    <text evidence="2">The sequence shown here is derived from an EMBL/GenBank/DDBJ whole genome shotgun (WGS) entry which is preliminary data.</text>
</comment>
<protein>
    <recommendedName>
        <fullName evidence="4">Transmembrane protein</fullName>
    </recommendedName>
</protein>
<organism evidence="2 3">
    <name type="scientific">Ralstonia thomasii</name>
    <dbReference type="NCBI Taxonomy" id="3058596"/>
    <lineage>
        <taxon>Bacteria</taxon>
        <taxon>Pseudomonadati</taxon>
        <taxon>Pseudomonadota</taxon>
        <taxon>Betaproteobacteria</taxon>
        <taxon>Burkholderiales</taxon>
        <taxon>Burkholderiaceae</taxon>
        <taxon>Ralstonia</taxon>
    </lineage>
</organism>
<proteinExistence type="predicted"/>
<evidence type="ECO:0000313" key="2">
    <source>
        <dbReference type="EMBL" id="CAJ0804205.1"/>
    </source>
</evidence>
<accession>A0AAD2BTU9</accession>
<feature type="transmembrane region" description="Helical" evidence="1">
    <location>
        <begin position="54"/>
        <end position="72"/>
    </location>
</feature>
<reference evidence="2" key="1">
    <citation type="submission" date="2023-07" db="EMBL/GenBank/DDBJ databases">
        <authorList>
            <person name="Peeters C."/>
        </authorList>
    </citation>
    <scope>NUCLEOTIDE SEQUENCE</scope>
    <source>
        <strain evidence="2">R-77560</strain>
    </source>
</reference>
<dbReference type="AlphaFoldDB" id="A0AAD2BTU9"/>